<proteinExistence type="predicted"/>
<feature type="compositionally biased region" description="Gly residues" evidence="1">
    <location>
        <begin position="150"/>
        <end position="166"/>
    </location>
</feature>
<dbReference type="Proteomes" id="UP001165090">
    <property type="component" value="Unassembled WGS sequence"/>
</dbReference>
<feature type="region of interest" description="Disordered" evidence="1">
    <location>
        <begin position="316"/>
        <end position="353"/>
    </location>
</feature>
<feature type="region of interest" description="Disordered" evidence="1">
    <location>
        <begin position="643"/>
        <end position="683"/>
    </location>
</feature>
<evidence type="ECO:0000259" key="2">
    <source>
        <dbReference type="PROSITE" id="PS50042"/>
    </source>
</evidence>
<feature type="region of interest" description="Disordered" evidence="1">
    <location>
        <begin position="772"/>
        <end position="889"/>
    </location>
</feature>
<dbReference type="EMBL" id="BSDZ01000008">
    <property type="protein sequence ID" value="GLI60413.1"/>
    <property type="molecule type" value="Genomic_DNA"/>
</dbReference>
<name>A0ABQ5RSX7_9CHLO</name>
<evidence type="ECO:0000313" key="3">
    <source>
        <dbReference type="EMBL" id="GLI60413.1"/>
    </source>
</evidence>
<feature type="region of interest" description="Disordered" evidence="1">
    <location>
        <begin position="1107"/>
        <end position="1132"/>
    </location>
</feature>
<feature type="compositionally biased region" description="Polar residues" evidence="1">
    <location>
        <begin position="1117"/>
        <end position="1130"/>
    </location>
</feature>
<feature type="region of interest" description="Disordered" evidence="1">
    <location>
        <begin position="219"/>
        <end position="240"/>
    </location>
</feature>
<dbReference type="PANTHER" id="PTHR23011">
    <property type="entry name" value="CYCLIC NUCLEOTIDE-BINDING DOMAIN CONTAINING PROTEIN"/>
    <property type="match status" value="1"/>
</dbReference>
<comment type="caution">
    <text evidence="3">The sequence shown here is derived from an EMBL/GenBank/DDBJ whole genome shotgun (WGS) entry which is preliminary data.</text>
</comment>
<keyword evidence="4" id="KW-1185">Reference proteome</keyword>
<feature type="compositionally biased region" description="Pro residues" evidence="1">
    <location>
        <begin position="170"/>
        <end position="179"/>
    </location>
</feature>
<evidence type="ECO:0000256" key="1">
    <source>
        <dbReference type="SAM" id="MobiDB-lite"/>
    </source>
</evidence>
<protein>
    <recommendedName>
        <fullName evidence="2">Cyclic nucleotide-binding domain-containing protein</fullName>
    </recommendedName>
</protein>
<dbReference type="PROSITE" id="PS50042">
    <property type="entry name" value="CNMP_BINDING_3"/>
    <property type="match status" value="1"/>
</dbReference>
<feature type="region of interest" description="Disordered" evidence="1">
    <location>
        <begin position="118"/>
        <end position="190"/>
    </location>
</feature>
<gene>
    <name evidence="3" type="ORF">VaNZ11_002564</name>
</gene>
<feature type="compositionally biased region" description="Low complexity" evidence="1">
    <location>
        <begin position="180"/>
        <end position="190"/>
    </location>
</feature>
<dbReference type="SUPFAM" id="SSF51206">
    <property type="entry name" value="cAMP-binding domain-like"/>
    <property type="match status" value="2"/>
</dbReference>
<sequence>MNDFRNPLQLLPPEGTQGPLAEITVAQRRAGAMALLCCFLRRLASARPPDERTPEEASELEPFLSSLPAYRAYPQELVACLAAACRSQSLPAGSLVYEHSTLADAHLTVLSGEVQLRKLGGQPGGEETEADSGGAAAAAPGTSAAAGTSGAAGGSTAGGAASGTGAGVRPAPPPGPPQDSPLEGSSGRLNIRARLRREREARKLMQKQLDEYVSRLDSDAASADGKGGSGSLAPIKDPVSASPVDWTRVFMQKAMRTVEPVWKALHPADKAPRRRPGVADGTFDIPLDGSEGPITEVAQLLGPAAAKAYYRGLRSQGYSEDADSPSPSGSSGSGSGGGARPSDTDGAAAGSNAVRDKWKRRMFSVDGPETDHERTLRSMAMRASRIIRERHARSRGRGGFDAEEVEEMYGQQFASLTRGSPVGELSTVMLHSAMRKETAVAGPGGCELLLVDWETYQQGILGARAAVLARAATFLSSLSKERLNRLAELCLCLSVDTATLLARQGTPLEHMVVVQEGEVTLLHEPSAALHTRIASVRGLAVSGSRNGRTQLLPLLATLNTSNLPISTIASGGAGAGGTGSAAAASVGPTPSGGSFTSGQTSPVEITLQGLLLGEIGAGGIVGEALLGSRGGGSISSISSTAAAAAANGHSDPSQHGHGHGQGHGHGNVHGTATGTGTDPHRPLSSVSPVLPIEGPKWPATVLATRASVLLVIPRSVLYMSDFDSIRSDLMRFSLDRRAWLGRRVEAAYRAAAAPTTTPAVFATAAGASQSSSSAAAVPQSHPLLRRPVLQSSTGDGSGDGGNADATPRPNAPTTPHTGSFPRRAASSDVSGGNLHVAANGGAGSGTESTGSTLHHPICRRRSVESLQRSTSPGHPAAAVATGAATTSSATVTTSTVTALASPGNSAAIVIATAGSGHILTRPNSKWDFLDGPTSATGSVNAGGGPATSVGMEISSSVLGPLTMATGSLTRSGGAGVSIMDSAGSITLPSGMTLTGSFTSGSALVGLGGGAMPLRRPSSGNLRALKDSAAAVTPISVSSFAAANSSVSGGVGADLPGLSPAQQALLEVGLDPYFAGSDGGGGTAIERHGSASLAGVVLAQGTGSVGSGSSVTPLPALNQPSGATTGTSSRGLTPVIVAGGGSNSGSPAASADFDAMRTAGLATPFRSPNALTPTSYRTNGSSGASGLPAALTMSSSVSLLDSAYGSASGIALSPSTALAGLPGYSSSAATAAGATTGVRMARASYCGGITTGRRRTDMEGNASGVALTPAAGQLTAPSPALTPRVPALQALDALETTAAATASTPPSPGLYARSARSSYTGGMTPRIASVDSSWLQMGGRGAFPGGLRGRSVTRDSNGYTTDAGGGGFGVAPTEVEMEEEAALARSLVPKNQAGLFMVRGGAASTPAKLPAARRIAGCF</sequence>
<accession>A0ABQ5RSX7</accession>
<feature type="region of interest" description="Disordered" evidence="1">
    <location>
        <begin position="1163"/>
        <end position="1182"/>
    </location>
</feature>
<dbReference type="Gene3D" id="2.60.120.10">
    <property type="entry name" value="Jelly Rolls"/>
    <property type="match status" value="2"/>
</dbReference>
<feature type="compositionally biased region" description="Polar residues" evidence="1">
    <location>
        <begin position="1168"/>
        <end position="1182"/>
    </location>
</feature>
<feature type="compositionally biased region" description="Low complexity" evidence="1">
    <location>
        <begin position="580"/>
        <end position="600"/>
    </location>
</feature>
<dbReference type="PANTHER" id="PTHR23011:SF28">
    <property type="entry name" value="CYCLIC NUCLEOTIDE-BINDING DOMAIN CONTAINING PROTEIN"/>
    <property type="match status" value="1"/>
</dbReference>
<feature type="compositionally biased region" description="Low complexity" evidence="1">
    <location>
        <begin position="876"/>
        <end position="889"/>
    </location>
</feature>
<feature type="domain" description="Cyclic nucleotide-binding" evidence="2">
    <location>
        <begin position="474"/>
        <end position="552"/>
    </location>
</feature>
<reference evidence="3 4" key="1">
    <citation type="journal article" date="2023" name="IScience">
        <title>Expanded male sex-determining region conserved during the evolution of homothallism in the green alga Volvox.</title>
        <authorList>
            <person name="Yamamoto K."/>
            <person name="Matsuzaki R."/>
            <person name="Mahakham W."/>
            <person name="Heman W."/>
            <person name="Sekimoto H."/>
            <person name="Kawachi M."/>
            <person name="Minakuchi Y."/>
            <person name="Toyoda A."/>
            <person name="Nozaki H."/>
        </authorList>
    </citation>
    <scope>NUCLEOTIDE SEQUENCE [LARGE SCALE GENOMIC DNA]</scope>
    <source>
        <strain evidence="3 4">NIES-4468</strain>
    </source>
</reference>
<feature type="region of interest" description="Disordered" evidence="1">
    <location>
        <begin position="577"/>
        <end position="600"/>
    </location>
</feature>
<dbReference type="InterPro" id="IPR018490">
    <property type="entry name" value="cNMP-bd_dom_sf"/>
</dbReference>
<feature type="compositionally biased region" description="Low complexity" evidence="1">
    <location>
        <begin position="131"/>
        <end position="149"/>
    </location>
</feature>
<organism evidence="3 4">
    <name type="scientific">Volvox africanus</name>
    <dbReference type="NCBI Taxonomy" id="51714"/>
    <lineage>
        <taxon>Eukaryota</taxon>
        <taxon>Viridiplantae</taxon>
        <taxon>Chlorophyta</taxon>
        <taxon>core chlorophytes</taxon>
        <taxon>Chlorophyceae</taxon>
        <taxon>CS clade</taxon>
        <taxon>Chlamydomonadales</taxon>
        <taxon>Volvocaceae</taxon>
        <taxon>Volvox</taxon>
    </lineage>
</organism>
<dbReference type="InterPro" id="IPR014710">
    <property type="entry name" value="RmlC-like_jellyroll"/>
</dbReference>
<dbReference type="InterPro" id="IPR000595">
    <property type="entry name" value="cNMP-bd_dom"/>
</dbReference>
<evidence type="ECO:0000313" key="4">
    <source>
        <dbReference type="Proteomes" id="UP001165090"/>
    </source>
</evidence>